<evidence type="ECO:0000256" key="1">
    <source>
        <dbReference type="ARBA" id="ARBA00004651"/>
    </source>
</evidence>
<evidence type="ECO:0000256" key="2">
    <source>
        <dbReference type="ARBA" id="ARBA00022448"/>
    </source>
</evidence>
<keyword evidence="3" id="KW-1003">Cell membrane</keyword>
<evidence type="ECO:0000256" key="4">
    <source>
        <dbReference type="ARBA" id="ARBA00022692"/>
    </source>
</evidence>
<evidence type="ECO:0000259" key="9">
    <source>
        <dbReference type="PROSITE" id="PS50928"/>
    </source>
</evidence>
<evidence type="ECO:0000256" key="5">
    <source>
        <dbReference type="ARBA" id="ARBA00022989"/>
    </source>
</evidence>
<dbReference type="PANTHER" id="PTHR30151:SF0">
    <property type="entry name" value="ABC TRANSPORTER PERMEASE PROTEIN MJ0413-RELATED"/>
    <property type="match status" value="1"/>
</dbReference>
<dbReference type="GO" id="GO:0005886">
    <property type="term" value="C:plasma membrane"/>
    <property type="evidence" value="ECO:0007669"/>
    <property type="project" value="UniProtKB-SubCell"/>
</dbReference>
<dbReference type="EMBL" id="BONV01000005">
    <property type="protein sequence ID" value="GIG78609.1"/>
    <property type="molecule type" value="Genomic_DNA"/>
</dbReference>
<dbReference type="RefSeq" id="WP_203882092.1">
    <property type="nucleotide sequence ID" value="NZ_BAABHH010000007.1"/>
</dbReference>
<dbReference type="InterPro" id="IPR000515">
    <property type="entry name" value="MetI-like"/>
</dbReference>
<evidence type="ECO:0000313" key="10">
    <source>
        <dbReference type="EMBL" id="GIG78609.1"/>
    </source>
</evidence>
<evidence type="ECO:0000256" key="6">
    <source>
        <dbReference type="ARBA" id="ARBA00023136"/>
    </source>
</evidence>
<dbReference type="Pfam" id="PF00528">
    <property type="entry name" value="BPD_transp_1"/>
    <property type="match status" value="1"/>
</dbReference>
<comment type="caution">
    <text evidence="10">The sequence shown here is derived from an EMBL/GenBank/DDBJ whole genome shotgun (WGS) entry which is preliminary data.</text>
</comment>
<keyword evidence="11" id="KW-1185">Reference proteome</keyword>
<name>A0A8J3M3B1_9ACTN</name>
<evidence type="ECO:0000313" key="11">
    <source>
        <dbReference type="Proteomes" id="UP000630097"/>
    </source>
</evidence>
<dbReference type="CDD" id="cd06261">
    <property type="entry name" value="TM_PBP2"/>
    <property type="match status" value="1"/>
</dbReference>
<keyword evidence="5 7" id="KW-1133">Transmembrane helix</keyword>
<dbReference type="SUPFAM" id="SSF161098">
    <property type="entry name" value="MetI-like"/>
    <property type="match status" value="1"/>
</dbReference>
<organism evidence="10 11">
    <name type="scientific">Planotetraspora kaengkrachanensis</name>
    <dbReference type="NCBI Taxonomy" id="575193"/>
    <lineage>
        <taxon>Bacteria</taxon>
        <taxon>Bacillati</taxon>
        <taxon>Actinomycetota</taxon>
        <taxon>Actinomycetes</taxon>
        <taxon>Streptosporangiales</taxon>
        <taxon>Streptosporangiaceae</taxon>
        <taxon>Planotetraspora</taxon>
    </lineage>
</organism>
<sequence>MTAITGDHPAERPTGTNGRRRRPTGVPGLRILTGGAARLWLVALLVGCWEIIARTKQDAYFPPPSTIVRVFHELWFSGPATHLFLTDKALDDFQPSFVNLFCGWALAAVVGLALGILLGRSSVAREILDPVLQFGRAVPPPTLIPFFIVVFDFGAQMQISTIAFGVIWPVLLNTADGVRTVEKLQLETAEVFGITGAARLFRITLPAAAPKIFAGLRVSLGFALILMVISELIGSTTGIGAHLISSQQGMELPEMWAGIVLLGILGCLFNAVFALVERRFLSWHSRARGLDS</sequence>
<keyword evidence="2 7" id="KW-0813">Transport</keyword>
<comment type="subcellular location">
    <subcellularLocation>
        <location evidence="1 7">Cell membrane</location>
        <topology evidence="1 7">Multi-pass membrane protein</topology>
    </subcellularLocation>
</comment>
<feature type="transmembrane region" description="Helical" evidence="7">
    <location>
        <begin position="97"/>
        <end position="118"/>
    </location>
</feature>
<feature type="transmembrane region" description="Helical" evidence="7">
    <location>
        <begin position="256"/>
        <end position="276"/>
    </location>
</feature>
<accession>A0A8J3M3B1</accession>
<dbReference type="Proteomes" id="UP000630097">
    <property type="component" value="Unassembled WGS sequence"/>
</dbReference>
<evidence type="ECO:0000256" key="7">
    <source>
        <dbReference type="RuleBase" id="RU363032"/>
    </source>
</evidence>
<feature type="transmembrane region" description="Helical" evidence="7">
    <location>
        <begin position="221"/>
        <end position="244"/>
    </location>
</feature>
<keyword evidence="6 7" id="KW-0472">Membrane</keyword>
<feature type="region of interest" description="Disordered" evidence="8">
    <location>
        <begin position="1"/>
        <end position="26"/>
    </location>
</feature>
<keyword evidence="4 7" id="KW-0812">Transmembrane</keyword>
<proteinExistence type="inferred from homology"/>
<dbReference type="InterPro" id="IPR035906">
    <property type="entry name" value="MetI-like_sf"/>
</dbReference>
<dbReference type="PROSITE" id="PS50928">
    <property type="entry name" value="ABC_TM1"/>
    <property type="match status" value="1"/>
</dbReference>
<feature type="domain" description="ABC transmembrane type-1" evidence="9">
    <location>
        <begin position="93"/>
        <end position="277"/>
    </location>
</feature>
<dbReference type="GO" id="GO:0055085">
    <property type="term" value="P:transmembrane transport"/>
    <property type="evidence" value="ECO:0007669"/>
    <property type="project" value="InterPro"/>
</dbReference>
<reference evidence="10 11" key="1">
    <citation type="submission" date="2021-01" db="EMBL/GenBank/DDBJ databases">
        <title>Whole genome shotgun sequence of Planotetraspora kaengkrachanensis NBRC 104272.</title>
        <authorList>
            <person name="Komaki H."/>
            <person name="Tamura T."/>
        </authorList>
    </citation>
    <scope>NUCLEOTIDE SEQUENCE [LARGE SCALE GENOMIC DNA]</scope>
    <source>
        <strain evidence="10 11">NBRC 104272</strain>
    </source>
</reference>
<evidence type="ECO:0000256" key="8">
    <source>
        <dbReference type="SAM" id="MobiDB-lite"/>
    </source>
</evidence>
<evidence type="ECO:0000256" key="3">
    <source>
        <dbReference type="ARBA" id="ARBA00022475"/>
    </source>
</evidence>
<dbReference type="PANTHER" id="PTHR30151">
    <property type="entry name" value="ALKANE SULFONATE ABC TRANSPORTER-RELATED, MEMBRANE SUBUNIT"/>
    <property type="match status" value="1"/>
</dbReference>
<dbReference type="Gene3D" id="1.10.3720.10">
    <property type="entry name" value="MetI-like"/>
    <property type="match status" value="1"/>
</dbReference>
<feature type="transmembrane region" description="Helical" evidence="7">
    <location>
        <begin position="29"/>
        <end position="52"/>
    </location>
</feature>
<comment type="similarity">
    <text evidence="7">Belongs to the binding-protein-dependent transport system permease family.</text>
</comment>
<dbReference type="AlphaFoldDB" id="A0A8J3M3B1"/>
<gene>
    <name evidence="10" type="primary">ssuC_3</name>
    <name evidence="10" type="ORF">Pka01_17360</name>
</gene>
<protein>
    <submittedName>
        <fullName evidence="10">Nitrate ABC transporter permease</fullName>
    </submittedName>
</protein>